<feature type="region of interest" description="Disordered" evidence="3">
    <location>
        <begin position="1"/>
        <end position="47"/>
    </location>
</feature>
<keyword evidence="2" id="KW-0175">Coiled coil</keyword>
<proteinExistence type="predicted"/>
<dbReference type="AlphaFoldDB" id="A0A6L2JYC0"/>
<dbReference type="InterPro" id="IPR021109">
    <property type="entry name" value="Peptidase_aspartic_dom_sf"/>
</dbReference>
<dbReference type="GO" id="GO:0003964">
    <property type="term" value="F:RNA-directed DNA polymerase activity"/>
    <property type="evidence" value="ECO:0007669"/>
    <property type="project" value="UniProtKB-KW"/>
</dbReference>
<evidence type="ECO:0000256" key="3">
    <source>
        <dbReference type="SAM" id="MobiDB-lite"/>
    </source>
</evidence>
<dbReference type="PANTHER" id="PTHR15503">
    <property type="entry name" value="LDOC1 RELATED"/>
    <property type="match status" value="1"/>
</dbReference>
<evidence type="ECO:0000313" key="5">
    <source>
        <dbReference type="EMBL" id="GEU42118.1"/>
    </source>
</evidence>
<dbReference type="Gene3D" id="3.30.70.270">
    <property type="match status" value="1"/>
</dbReference>
<sequence length="1007" mass="113811">MQITEEKVDTSKALDASSVDTESSRTESKEQDTRSSSGNDAHDDDADIRPIYNEEPMAEVQTTAEIDVFAIGQQHTKQPKYNTEGESQFLKEKSNEANVKHDIDVIETINIELEHKVAKLLKENETLINQYKELFDSIKITRAKTTEHTTFLIATNDKFKAQLQKKGFAIAALKNELRKSTGNSVNTKFAKSSILGKLMSQPLRNQSVVRQPTEFKSERPRFSKPRISSKNMTRFSSNDMVHNHYLEDAKKRTQERSRNSERSLMHYARSKSPTNGSKPMPRRNTQTFRNWPASKKCFVTTKTVPIAEHPRNSRNDSCVTKFLKEVNSRAKVTSNKTTNRNKLVEQKGVPHNQERQIPTGHRWVSTGRILTSNMTKDDKEPPNGSNADITNQNKCEQTLDVSVGTLDLSAGLVPQRQKASDYENHDPIPQRQDVSSLVDEHVPSQQELDLLFGPLYDEFFNTGSNLQDKQPSMNIPSTSAPSTHTNVHAVEYIDNQAEEGEHIQDDEFTNPFCAPTQEEAESSSYNIEQVRRNPSRPVQTRRQLTTDPRMCMYALTVSTAEPKNIKEAMADSAWIEAMQEELHQFDGLQEEGIDFEESFAPVARLEAVWIFIAYAAYKSFPIYPMDVKTAFLNGPLKEEVYVAQPDEFVNPDHPEKVYRLRKALYGLKQAPRAWYDELSKFLTSKGFTKDGNPSRAIIKQALGSESVIIVPTPSLKNGNQGNRAGNGNDVARAYAIGTAGTNTNLNVVTGTFLLNNCYALVLLDTGADRSFISTAFNSLINIIPTTLDHGYDVELDDGRIIWVNTLIQGCTLNFLNHPFNIDLMPVEMGSFDVIIGMDWLVMYHAMIVCDEKLVRVPFGDEILIFHRCPIFLAHVTNKEAEDKSKEKRLEDVPIVQDFLEVFLEDLPGIPPTHQVEFQIDLVPGAVHVARGPYRLAPSEMKELLDQLKELADKGFIRPSSSPWGAPVLFVQKKDGSFQMCIVYQELNKLTVKNRYPLPRIDDLFDQL</sequence>
<evidence type="ECO:0000256" key="1">
    <source>
        <dbReference type="ARBA" id="ARBA00022801"/>
    </source>
</evidence>
<dbReference type="CDD" id="cd00303">
    <property type="entry name" value="retropepsin_like"/>
    <property type="match status" value="1"/>
</dbReference>
<dbReference type="EMBL" id="BKCJ010001527">
    <property type="protein sequence ID" value="GEU42118.1"/>
    <property type="molecule type" value="Genomic_DNA"/>
</dbReference>
<organism evidence="5">
    <name type="scientific">Tanacetum cinerariifolium</name>
    <name type="common">Dalmatian daisy</name>
    <name type="synonym">Chrysanthemum cinerariifolium</name>
    <dbReference type="NCBI Taxonomy" id="118510"/>
    <lineage>
        <taxon>Eukaryota</taxon>
        <taxon>Viridiplantae</taxon>
        <taxon>Streptophyta</taxon>
        <taxon>Embryophyta</taxon>
        <taxon>Tracheophyta</taxon>
        <taxon>Spermatophyta</taxon>
        <taxon>Magnoliopsida</taxon>
        <taxon>eudicotyledons</taxon>
        <taxon>Gunneridae</taxon>
        <taxon>Pentapetalae</taxon>
        <taxon>asterids</taxon>
        <taxon>campanulids</taxon>
        <taxon>Asterales</taxon>
        <taxon>Asteraceae</taxon>
        <taxon>Asteroideae</taxon>
        <taxon>Anthemideae</taxon>
        <taxon>Anthemidinae</taxon>
        <taxon>Tanacetum</taxon>
    </lineage>
</organism>
<keyword evidence="5" id="KW-0695">RNA-directed DNA polymerase</keyword>
<evidence type="ECO:0000256" key="2">
    <source>
        <dbReference type="SAM" id="Coils"/>
    </source>
</evidence>
<dbReference type="PROSITE" id="PS50175">
    <property type="entry name" value="ASP_PROT_RETROV"/>
    <property type="match status" value="1"/>
</dbReference>
<accession>A0A6L2JYC0</accession>
<feature type="compositionally biased region" description="Basic and acidic residues" evidence="3">
    <location>
        <begin position="1"/>
        <end position="12"/>
    </location>
</feature>
<dbReference type="PROSITE" id="PS00141">
    <property type="entry name" value="ASP_PROTEASE"/>
    <property type="match status" value="1"/>
</dbReference>
<feature type="domain" description="Peptidase A2" evidence="4">
    <location>
        <begin position="759"/>
        <end position="773"/>
    </location>
</feature>
<feature type="compositionally biased region" description="Polar residues" evidence="3">
    <location>
        <begin position="383"/>
        <end position="393"/>
    </location>
</feature>
<feature type="coiled-coil region" evidence="2">
    <location>
        <begin position="110"/>
        <end position="137"/>
    </location>
</feature>
<protein>
    <submittedName>
        <fullName evidence="5">Putative reverse transcriptase domain-containing protein</fullName>
    </submittedName>
</protein>
<feature type="compositionally biased region" description="Basic and acidic residues" evidence="3">
    <location>
        <begin position="241"/>
        <end position="264"/>
    </location>
</feature>
<keyword evidence="1" id="KW-0378">Hydrolase</keyword>
<feature type="region of interest" description="Disordered" evidence="3">
    <location>
        <begin position="517"/>
        <end position="541"/>
    </location>
</feature>
<dbReference type="InterPro" id="IPR001969">
    <property type="entry name" value="Aspartic_peptidase_AS"/>
</dbReference>
<dbReference type="PANTHER" id="PTHR15503:SF42">
    <property type="entry name" value="ZINC FINGER, CCHC-TYPE, RETROTRANSPOSON GAG DOMAIN, ASPARTIC PEPTIDASE DOMAIN PROTEIN-RELATED"/>
    <property type="match status" value="1"/>
</dbReference>
<name>A0A6L2JYC0_TANCI</name>
<dbReference type="SUPFAM" id="SSF56672">
    <property type="entry name" value="DNA/RNA polymerases"/>
    <property type="match status" value="2"/>
</dbReference>
<dbReference type="SUPFAM" id="SSF50630">
    <property type="entry name" value="Acid proteases"/>
    <property type="match status" value="1"/>
</dbReference>
<dbReference type="Gene3D" id="2.40.70.10">
    <property type="entry name" value="Acid Proteases"/>
    <property type="match status" value="1"/>
</dbReference>
<dbReference type="InterPro" id="IPR043502">
    <property type="entry name" value="DNA/RNA_pol_sf"/>
</dbReference>
<feature type="compositionally biased region" description="Basic and acidic residues" evidence="3">
    <location>
        <begin position="22"/>
        <end position="33"/>
    </location>
</feature>
<dbReference type="Gene3D" id="3.10.10.10">
    <property type="entry name" value="HIV Type 1 Reverse Transcriptase, subunit A, domain 1"/>
    <property type="match status" value="1"/>
</dbReference>
<evidence type="ECO:0000259" key="4">
    <source>
        <dbReference type="PROSITE" id="PS50175"/>
    </source>
</evidence>
<feature type="region of interest" description="Disordered" evidence="3">
    <location>
        <begin position="241"/>
        <end position="287"/>
    </location>
</feature>
<reference evidence="5" key="1">
    <citation type="journal article" date="2019" name="Sci. Rep.">
        <title>Draft genome of Tanacetum cinerariifolium, the natural source of mosquito coil.</title>
        <authorList>
            <person name="Yamashiro T."/>
            <person name="Shiraishi A."/>
            <person name="Satake H."/>
            <person name="Nakayama K."/>
        </authorList>
    </citation>
    <scope>NUCLEOTIDE SEQUENCE</scope>
</reference>
<dbReference type="InterPro" id="IPR032567">
    <property type="entry name" value="RTL1-rel"/>
</dbReference>
<gene>
    <name evidence="5" type="ORF">Tci_014096</name>
</gene>
<dbReference type="InterPro" id="IPR043128">
    <property type="entry name" value="Rev_trsase/Diguanyl_cyclase"/>
</dbReference>
<dbReference type="InterPro" id="IPR001995">
    <property type="entry name" value="Peptidase_A2_cat"/>
</dbReference>
<dbReference type="GO" id="GO:0006508">
    <property type="term" value="P:proteolysis"/>
    <property type="evidence" value="ECO:0007669"/>
    <property type="project" value="InterPro"/>
</dbReference>
<dbReference type="InterPro" id="IPR013103">
    <property type="entry name" value="RVT_2"/>
</dbReference>
<feature type="compositionally biased region" description="Polar residues" evidence="3">
    <location>
        <begin position="271"/>
        <end position="287"/>
    </location>
</feature>
<dbReference type="Pfam" id="PF08284">
    <property type="entry name" value="RVP_2"/>
    <property type="match status" value="1"/>
</dbReference>
<keyword evidence="5" id="KW-0548">Nucleotidyltransferase</keyword>
<dbReference type="Pfam" id="PF07727">
    <property type="entry name" value="RVT_2"/>
    <property type="match status" value="1"/>
</dbReference>
<comment type="caution">
    <text evidence="5">The sequence shown here is derived from an EMBL/GenBank/DDBJ whole genome shotgun (WGS) entry which is preliminary data.</text>
</comment>
<dbReference type="GO" id="GO:0004190">
    <property type="term" value="F:aspartic-type endopeptidase activity"/>
    <property type="evidence" value="ECO:0007669"/>
    <property type="project" value="InterPro"/>
</dbReference>
<keyword evidence="5" id="KW-0808">Transferase</keyword>
<feature type="region of interest" description="Disordered" evidence="3">
    <location>
        <begin position="373"/>
        <end position="393"/>
    </location>
</feature>